<evidence type="ECO:0000256" key="2">
    <source>
        <dbReference type="SAM" id="Phobius"/>
    </source>
</evidence>
<keyword evidence="4" id="KW-1185">Reference proteome</keyword>
<dbReference type="RefSeq" id="WP_146434325.1">
    <property type="nucleotide sequence ID" value="NZ_SJPF01000004.1"/>
</dbReference>
<evidence type="ECO:0000256" key="1">
    <source>
        <dbReference type="SAM" id="MobiDB-lite"/>
    </source>
</evidence>
<keyword evidence="2" id="KW-0472">Membrane</keyword>
<dbReference type="Proteomes" id="UP000318878">
    <property type="component" value="Unassembled WGS sequence"/>
</dbReference>
<dbReference type="InterPro" id="IPR012902">
    <property type="entry name" value="N_methyl_site"/>
</dbReference>
<gene>
    <name evidence="3" type="ORF">Enr8_37740</name>
</gene>
<protein>
    <recommendedName>
        <fullName evidence="5">Prepilin-type N-terminal cleavage/methylation domain-containing protein</fullName>
    </recommendedName>
</protein>
<evidence type="ECO:0000313" key="4">
    <source>
        <dbReference type="Proteomes" id="UP000318878"/>
    </source>
</evidence>
<accession>A0A5C5V1G4</accession>
<dbReference type="AlphaFoldDB" id="A0A5C5V1G4"/>
<organism evidence="3 4">
    <name type="scientific">Blastopirellula retiformator</name>
    <dbReference type="NCBI Taxonomy" id="2527970"/>
    <lineage>
        <taxon>Bacteria</taxon>
        <taxon>Pseudomonadati</taxon>
        <taxon>Planctomycetota</taxon>
        <taxon>Planctomycetia</taxon>
        <taxon>Pirellulales</taxon>
        <taxon>Pirellulaceae</taxon>
        <taxon>Blastopirellula</taxon>
    </lineage>
</organism>
<proteinExistence type="predicted"/>
<keyword evidence="2" id="KW-0812">Transmembrane</keyword>
<reference evidence="3 4" key="1">
    <citation type="submission" date="2019-02" db="EMBL/GenBank/DDBJ databases">
        <title>Deep-cultivation of Planctomycetes and their phenomic and genomic characterization uncovers novel biology.</title>
        <authorList>
            <person name="Wiegand S."/>
            <person name="Jogler M."/>
            <person name="Boedeker C."/>
            <person name="Pinto D."/>
            <person name="Vollmers J."/>
            <person name="Rivas-Marin E."/>
            <person name="Kohn T."/>
            <person name="Peeters S.H."/>
            <person name="Heuer A."/>
            <person name="Rast P."/>
            <person name="Oberbeckmann S."/>
            <person name="Bunk B."/>
            <person name="Jeske O."/>
            <person name="Meyerdierks A."/>
            <person name="Storesund J.E."/>
            <person name="Kallscheuer N."/>
            <person name="Luecker S."/>
            <person name="Lage O.M."/>
            <person name="Pohl T."/>
            <person name="Merkel B.J."/>
            <person name="Hornburger P."/>
            <person name="Mueller R.-W."/>
            <person name="Bruemmer F."/>
            <person name="Labrenz M."/>
            <person name="Spormann A.M."/>
            <person name="Op Den Camp H."/>
            <person name="Overmann J."/>
            <person name="Amann R."/>
            <person name="Jetten M.S.M."/>
            <person name="Mascher T."/>
            <person name="Medema M.H."/>
            <person name="Devos D.P."/>
            <person name="Kaster A.-K."/>
            <person name="Ovreas L."/>
            <person name="Rohde M."/>
            <person name="Galperin M.Y."/>
            <person name="Jogler C."/>
        </authorList>
    </citation>
    <scope>NUCLEOTIDE SEQUENCE [LARGE SCALE GENOMIC DNA]</scope>
    <source>
        <strain evidence="3 4">Enr8</strain>
    </source>
</reference>
<name>A0A5C5V1G4_9BACT</name>
<sequence length="536" mass="57878">MTEISASPRARRGLTLVEMLVATTLTLILFFSVAQIFAFLGDTMHDARSTIELSGNMRGLTTTMQNDLDCHTAPGLPWVGVGANLGYFTVVEGPDRDGDFAGVTSVGGDADDIIAFTAYSKEQPFVGLIQGELIRQGGRLCIADTGATSPITSHYAEIIYWTEFTPYDDADGDGLRDADETVTLFRRVLLIRPDIDFQVDTSSYNSMTGVWGSGREITQLEAFNNFDLSLRPSVATGNGAGDWTWRTNSLEDLQSRNNRHGTWMIRSSQASTGGGAAESFDEPTTMPHSAPGAIVGRAVGSFPHLLRPRYLRSFEKMNEIAVETGSMLTGIRDRTGEDVLMSKILAFDVKVFDPYAPILVHSIDNDMASIPGDIGFATLDAGLGTIATGAGTGAYVDLNWIGLTNDPSRAAGSKLYDNGHFAAIPTARSQARNQTIPLVANHRSPSVANGRDLAMYDTWPALYESDGVDQDSDMLTDEGTNGVDDDGLNGVDDPGEHETAPPYERPLRGIQITIRAIEDGSRLIRQDTVTANLMTE</sequence>
<evidence type="ECO:0008006" key="5">
    <source>
        <dbReference type="Google" id="ProtNLM"/>
    </source>
</evidence>
<dbReference type="PROSITE" id="PS00409">
    <property type="entry name" value="PROKAR_NTER_METHYL"/>
    <property type="match status" value="1"/>
</dbReference>
<feature type="transmembrane region" description="Helical" evidence="2">
    <location>
        <begin position="20"/>
        <end position="40"/>
    </location>
</feature>
<comment type="caution">
    <text evidence="3">The sequence shown here is derived from an EMBL/GenBank/DDBJ whole genome shotgun (WGS) entry which is preliminary data.</text>
</comment>
<feature type="region of interest" description="Disordered" evidence="1">
    <location>
        <begin position="468"/>
        <end position="507"/>
    </location>
</feature>
<keyword evidence="2" id="KW-1133">Transmembrane helix</keyword>
<dbReference type="OrthoDB" id="231157at2"/>
<dbReference type="EMBL" id="SJPF01000004">
    <property type="protein sequence ID" value="TWT31849.1"/>
    <property type="molecule type" value="Genomic_DNA"/>
</dbReference>
<evidence type="ECO:0000313" key="3">
    <source>
        <dbReference type="EMBL" id="TWT31849.1"/>
    </source>
</evidence>